<dbReference type="OrthoDB" id="383574at2"/>
<dbReference type="InterPro" id="IPR006059">
    <property type="entry name" value="SBP"/>
</dbReference>
<dbReference type="Gene3D" id="3.40.190.10">
    <property type="entry name" value="Periplasmic binding protein-like II"/>
    <property type="match status" value="1"/>
</dbReference>
<gene>
    <name evidence="2" type="ORF">KCTCHS21_50350</name>
</gene>
<dbReference type="Gene3D" id="2.60.120.260">
    <property type="entry name" value="Galactose-binding domain-like"/>
    <property type="match status" value="2"/>
</dbReference>
<dbReference type="InterPro" id="IPR008979">
    <property type="entry name" value="Galactose-bd-like_sf"/>
</dbReference>
<organism evidence="2 3">
    <name type="scientific">Cohnella abietis</name>
    <dbReference type="NCBI Taxonomy" id="2507935"/>
    <lineage>
        <taxon>Bacteria</taxon>
        <taxon>Bacillati</taxon>
        <taxon>Bacillota</taxon>
        <taxon>Bacilli</taxon>
        <taxon>Bacillales</taxon>
        <taxon>Paenibacillaceae</taxon>
        <taxon>Cohnella</taxon>
    </lineage>
</organism>
<sequence length="1004" mass="114476">MKMRKIYRRVFIIAILLLVSVIWRISSNGQDKQVYPVVPVSMLQIKQESNEGASSIPSYTNWRESRDTNRLEEMQKGAGIPQARALQLQAIEYTAASEDIQLTIRQDEHKGSVIDWTNANGWIEWVIDVPQDGLYELHMDYYPLDGSFSNIVRGVQIDESFPYQEAQFIALERLWKDSQYPYERNKLGNEIRPVQQENRQWRNVALSNYGVSSESLLWDLTEGKHTIRLTGGREALSIAALTLTTPKYIPSYGEYVKAAEQYSSSAVTDDKGWYKVIEAEHFSVKSSNAIHTDSMSERFISPDPKGRLIYNTIGGDSWKQAGNWIEWELEVPKSGWYVIDFKYFQGYNGKANAYRTVMLDGEVPFRELLHYTLPPNKGMEIATFSDEKGESYSFWLEEGTHQLRLIADSSLLSPALESLKKVLADIAVVDREIRLISGNYGTGSGANLDTARSWQIKTYDPNIELKLTKMIDQLRLIRDYLNGLNQNTTDSTNAISSSMNRLENLLKDVNKIPNQIKVFTDIQTSINTWLKPIESQAVMLDYIIVRAPEADPGLKTPNTWDNVKYSMANFTRTFFLKYDLKETNDEDAITVWVQRGRDYVDLLQKIIESDFTPKTGIHVNVNLMPSTNVLVLGNAAGDQPDVALGVGMETPVEFAMRGAAMDLSKFSGFKEVEQRFNSGVMRSYHYNNGVFGLPETQSFLVMFYRTDIMEALKLSPPDTWDELLELLPTLQENGMNIYYPAKEYVTPFYQHEAEFYSSNGMQTIIDNKDGQEAFKWWTALFNVHNMPMEVPAFFNHFRFGDIPIGIADYNTYIQLSVAAPEIIGKWKMAPLPGVVNKEGKVVRWSAQSTTAGMIMEKSDRKDDAWAFLEWWTSTETQAKYANDIESLAGMEYRWNPANIEALQYVPWPSEEMKVLAEQGQWGKNMPYVPGYYFLGREMEFAWNNTILANMPAKEALRKAAVSLQREMTRKQKEFGFGSDTNLMLSDPKTNLDESLAGGGQNVAK</sequence>
<dbReference type="EMBL" id="AP019400">
    <property type="protein sequence ID" value="BBI35636.1"/>
    <property type="molecule type" value="Genomic_DNA"/>
</dbReference>
<dbReference type="KEGG" id="cohn:KCTCHS21_50350"/>
<dbReference type="AlphaFoldDB" id="A0A3T1DBX5"/>
<protein>
    <submittedName>
        <fullName evidence="2">ABC transporter substrate-binding protein</fullName>
    </submittedName>
</protein>
<evidence type="ECO:0000313" key="2">
    <source>
        <dbReference type="EMBL" id="BBI35636.1"/>
    </source>
</evidence>
<dbReference type="PANTHER" id="PTHR43649">
    <property type="entry name" value="ARABINOSE-BINDING PROTEIN-RELATED"/>
    <property type="match status" value="1"/>
</dbReference>
<dbReference type="Pfam" id="PF01547">
    <property type="entry name" value="SBP_bac_1"/>
    <property type="match status" value="1"/>
</dbReference>
<evidence type="ECO:0000313" key="3">
    <source>
        <dbReference type="Proteomes" id="UP000289856"/>
    </source>
</evidence>
<name>A0A3T1DBX5_9BACL</name>
<proteinExistence type="predicted"/>
<dbReference type="SUPFAM" id="SSF49785">
    <property type="entry name" value="Galactose-binding domain-like"/>
    <property type="match status" value="1"/>
</dbReference>
<accession>A0A3T1DBX5</accession>
<feature type="region of interest" description="Disordered" evidence="1">
    <location>
        <begin position="985"/>
        <end position="1004"/>
    </location>
</feature>
<dbReference type="RefSeq" id="WP_130614475.1">
    <property type="nucleotide sequence ID" value="NZ_AP019400.1"/>
</dbReference>
<dbReference type="SUPFAM" id="SSF53850">
    <property type="entry name" value="Periplasmic binding protein-like II"/>
    <property type="match status" value="1"/>
</dbReference>
<reference evidence="2 3" key="1">
    <citation type="submission" date="2019-01" db="EMBL/GenBank/DDBJ databases">
        <title>Complete genome sequence of Cohnella hallensis HS21 isolated from Korean fir (Abies koreana) rhizospheric soil.</title>
        <authorList>
            <person name="Jiang L."/>
            <person name="Kang S.W."/>
            <person name="Kim S."/>
            <person name="Jung J."/>
            <person name="Kim C.Y."/>
            <person name="Kim D.H."/>
            <person name="Kim S.W."/>
            <person name="Lee J."/>
        </authorList>
    </citation>
    <scope>NUCLEOTIDE SEQUENCE [LARGE SCALE GENOMIC DNA]</scope>
    <source>
        <strain evidence="2 3">HS21</strain>
    </source>
</reference>
<keyword evidence="3" id="KW-1185">Reference proteome</keyword>
<evidence type="ECO:0000256" key="1">
    <source>
        <dbReference type="SAM" id="MobiDB-lite"/>
    </source>
</evidence>
<dbReference type="PANTHER" id="PTHR43649:SF27">
    <property type="entry name" value="EXTRACELLULAR SOLUTE-BINDING PROTEIN FAMILY 1"/>
    <property type="match status" value="1"/>
</dbReference>
<dbReference type="Proteomes" id="UP000289856">
    <property type="component" value="Chromosome"/>
</dbReference>
<dbReference type="InterPro" id="IPR050490">
    <property type="entry name" value="Bact_solute-bd_prot1"/>
</dbReference>